<sequence>MPATDTSATVTVADVEKAQGARQTRFDDEVQTAPGARVAWWARVGQCVRHGMSAATAAMHWSENRTSSASSSSGATSGTGSREGRPSPMRRSTQSTVASGPGERANDDTHDPTPVNLVVVDFATAPEPAEAGAESDSLSEHTETPVASRYTARSGDHSNPVVVAALWMKNVLVRKGWPLFKSYCDSSFPDKHQESVFQHELWYVDKRPALLCSLSLIAEFALILGLMTPKNDFWSYWGYVVIVGGFTLPVPLMILFNGPRRFSWIYQTFLLGAGWSLGFMATIELYHCLRENRDNMSICGTGGAIVFITGPLFALPTLTLMAMRQNRMLNLFMAMTYLVFSSITVSVAPNNALASARTLFTVALYFVILTYLNYTREQGQRQMFVMRYELKRQCKTAQLAQEMERRANQSKKRFVSYIFHEVRVPLNTALLAVQNLEGEGVFKNLSEDHSEMIYGLMGSLTIMEKASALVAWH</sequence>
<keyword evidence="4" id="KW-1185">Reference proteome</keyword>
<keyword evidence="2" id="KW-0472">Membrane</keyword>
<keyword evidence="2" id="KW-0812">Transmembrane</keyword>
<dbReference type="EMBL" id="JBBXJM010000005">
    <property type="protein sequence ID" value="KAL1406736.1"/>
    <property type="molecule type" value="Genomic_DNA"/>
</dbReference>
<dbReference type="RefSeq" id="XP_069206680.1">
    <property type="nucleotide sequence ID" value="XM_069354609.1"/>
</dbReference>
<evidence type="ECO:0000256" key="2">
    <source>
        <dbReference type="SAM" id="Phobius"/>
    </source>
</evidence>
<organism evidence="3 4">
    <name type="scientific">Vanrija albida</name>
    <dbReference type="NCBI Taxonomy" id="181172"/>
    <lineage>
        <taxon>Eukaryota</taxon>
        <taxon>Fungi</taxon>
        <taxon>Dikarya</taxon>
        <taxon>Basidiomycota</taxon>
        <taxon>Agaricomycotina</taxon>
        <taxon>Tremellomycetes</taxon>
        <taxon>Trichosporonales</taxon>
        <taxon>Trichosporonaceae</taxon>
        <taxon>Vanrija</taxon>
    </lineage>
</organism>
<feature type="transmembrane region" description="Helical" evidence="2">
    <location>
        <begin position="295"/>
        <end position="316"/>
    </location>
</feature>
<dbReference type="InterPro" id="IPR003661">
    <property type="entry name" value="HisK_dim/P_dom"/>
</dbReference>
<feature type="region of interest" description="Disordered" evidence="1">
    <location>
        <begin position="128"/>
        <end position="152"/>
    </location>
</feature>
<evidence type="ECO:0008006" key="5">
    <source>
        <dbReference type="Google" id="ProtNLM"/>
    </source>
</evidence>
<reference evidence="3 4" key="1">
    <citation type="submission" date="2023-08" db="EMBL/GenBank/DDBJ databases">
        <title>Annotated Genome Sequence of Vanrija albida AlHP1.</title>
        <authorList>
            <person name="Herzog R."/>
        </authorList>
    </citation>
    <scope>NUCLEOTIDE SEQUENCE [LARGE SCALE GENOMIC DNA]</scope>
    <source>
        <strain evidence="3 4">AlHP1</strain>
    </source>
</reference>
<feature type="transmembrane region" description="Helical" evidence="2">
    <location>
        <begin position="263"/>
        <end position="283"/>
    </location>
</feature>
<protein>
    <recommendedName>
        <fullName evidence="5">Signal transduction histidine kinase dimerisation/phosphoacceptor domain-containing protein</fullName>
    </recommendedName>
</protein>
<feature type="transmembrane region" description="Helical" evidence="2">
    <location>
        <begin position="234"/>
        <end position="256"/>
    </location>
</feature>
<gene>
    <name evidence="3" type="ORF">Q8F55_006140</name>
</gene>
<keyword evidence="2" id="KW-1133">Transmembrane helix</keyword>
<comment type="caution">
    <text evidence="3">The sequence shown here is derived from an EMBL/GenBank/DDBJ whole genome shotgun (WGS) entry which is preliminary data.</text>
</comment>
<evidence type="ECO:0000313" key="3">
    <source>
        <dbReference type="EMBL" id="KAL1406736.1"/>
    </source>
</evidence>
<feature type="transmembrane region" description="Helical" evidence="2">
    <location>
        <begin position="328"/>
        <end position="348"/>
    </location>
</feature>
<proteinExistence type="predicted"/>
<feature type="region of interest" description="Disordered" evidence="1">
    <location>
        <begin position="61"/>
        <end position="114"/>
    </location>
</feature>
<evidence type="ECO:0000313" key="4">
    <source>
        <dbReference type="Proteomes" id="UP001565368"/>
    </source>
</evidence>
<feature type="transmembrane region" description="Helical" evidence="2">
    <location>
        <begin position="209"/>
        <end position="228"/>
    </location>
</feature>
<evidence type="ECO:0000256" key="1">
    <source>
        <dbReference type="SAM" id="MobiDB-lite"/>
    </source>
</evidence>
<dbReference type="InterPro" id="IPR036097">
    <property type="entry name" value="HisK_dim/P_sf"/>
</dbReference>
<dbReference type="Gene3D" id="1.10.287.130">
    <property type="match status" value="1"/>
</dbReference>
<accession>A0ABR3PWB1</accession>
<feature type="transmembrane region" description="Helical" evidence="2">
    <location>
        <begin position="354"/>
        <end position="374"/>
    </location>
</feature>
<dbReference type="Proteomes" id="UP001565368">
    <property type="component" value="Unassembled WGS sequence"/>
</dbReference>
<dbReference type="SUPFAM" id="SSF47384">
    <property type="entry name" value="Homodimeric domain of signal transducing histidine kinase"/>
    <property type="match status" value="1"/>
</dbReference>
<dbReference type="CDD" id="cd00082">
    <property type="entry name" value="HisKA"/>
    <property type="match status" value="1"/>
</dbReference>
<name>A0ABR3PWB1_9TREE</name>
<feature type="compositionally biased region" description="Low complexity" evidence="1">
    <location>
        <begin position="66"/>
        <end position="80"/>
    </location>
</feature>
<dbReference type="GeneID" id="95987183"/>